<dbReference type="Gene3D" id="1.10.575.10">
    <property type="entry name" value="P1 Nuclease"/>
    <property type="match status" value="1"/>
</dbReference>
<dbReference type="InterPro" id="IPR008947">
    <property type="entry name" value="PLipase_C/P1_nuclease_dom_sf"/>
</dbReference>
<comment type="caution">
    <text evidence="1">The sequence shown here is derived from an EMBL/GenBank/DDBJ whole genome shotgun (WGS) entry which is preliminary data.</text>
</comment>
<sequence>FAARAVHYLEDISQPYHTYPAPLDVLFKKYFNVKKLTVLVTNAHYGYEDFNGYLFKHKKDEFYNLLPEVKTVKMDDVADSAIKLSKEARKDFTLSYRETMELFPVLDNDQELLILEEQEIIRIANSKESQKLIDLMKKDILLGLGYLNGFFDLLKESIE</sequence>
<evidence type="ECO:0000313" key="1">
    <source>
        <dbReference type="EMBL" id="GAF82876.1"/>
    </source>
</evidence>
<feature type="non-terminal residue" evidence="1">
    <location>
        <position position="1"/>
    </location>
</feature>
<reference evidence="1" key="1">
    <citation type="journal article" date="2014" name="Front. Microbiol.">
        <title>High frequency of phylogenetically diverse reductive dehalogenase-homologous genes in deep subseafloor sedimentary metagenomes.</title>
        <authorList>
            <person name="Kawai M."/>
            <person name="Futagami T."/>
            <person name="Toyoda A."/>
            <person name="Takaki Y."/>
            <person name="Nishi S."/>
            <person name="Hori S."/>
            <person name="Arai W."/>
            <person name="Tsubouchi T."/>
            <person name="Morono Y."/>
            <person name="Uchiyama I."/>
            <person name="Ito T."/>
            <person name="Fujiyama A."/>
            <person name="Inagaki F."/>
            <person name="Takami H."/>
        </authorList>
    </citation>
    <scope>NUCLEOTIDE SEQUENCE</scope>
    <source>
        <strain evidence="1">Expedition CK06-06</strain>
    </source>
</reference>
<name>X0T6B0_9ZZZZ</name>
<dbReference type="GO" id="GO:0016788">
    <property type="term" value="F:hydrolase activity, acting on ester bonds"/>
    <property type="evidence" value="ECO:0007669"/>
    <property type="project" value="InterPro"/>
</dbReference>
<dbReference type="AlphaFoldDB" id="X0T6B0"/>
<proteinExistence type="predicted"/>
<accession>X0T6B0</accession>
<gene>
    <name evidence="1" type="ORF">S01H1_14285</name>
</gene>
<dbReference type="EMBL" id="BARS01007420">
    <property type="protein sequence ID" value="GAF82876.1"/>
    <property type="molecule type" value="Genomic_DNA"/>
</dbReference>
<protein>
    <submittedName>
        <fullName evidence="1">Uncharacterized protein</fullName>
    </submittedName>
</protein>
<organism evidence="1">
    <name type="scientific">marine sediment metagenome</name>
    <dbReference type="NCBI Taxonomy" id="412755"/>
    <lineage>
        <taxon>unclassified sequences</taxon>
        <taxon>metagenomes</taxon>
        <taxon>ecological metagenomes</taxon>
    </lineage>
</organism>
<dbReference type="SUPFAM" id="SSF48537">
    <property type="entry name" value="Phospholipase C/P1 nuclease"/>
    <property type="match status" value="1"/>
</dbReference>